<evidence type="ECO:0000313" key="2">
    <source>
        <dbReference type="Proteomes" id="UP000625711"/>
    </source>
</evidence>
<dbReference type="AlphaFoldDB" id="A0A834IG26"/>
<dbReference type="EMBL" id="JAACXV010000373">
    <property type="protein sequence ID" value="KAF7279214.1"/>
    <property type="molecule type" value="Genomic_DNA"/>
</dbReference>
<sequence>MGNGARAISVRNWFVFFLGDMINPDERFINKRRLVRVIDLPRWTVPVTLRRPGNLQILSDWGNGGGLDQHLETGKAFKENVTSQIRKNTYIFRLCLPGVSVITFWLL</sequence>
<comment type="caution">
    <text evidence="1">The sequence shown here is derived from an EMBL/GenBank/DDBJ whole genome shotgun (WGS) entry which is preliminary data.</text>
</comment>
<protein>
    <submittedName>
        <fullName evidence="1">Uncharacterized protein</fullName>
    </submittedName>
</protein>
<dbReference type="Proteomes" id="UP000625711">
    <property type="component" value="Unassembled WGS sequence"/>
</dbReference>
<evidence type="ECO:0000313" key="1">
    <source>
        <dbReference type="EMBL" id="KAF7279214.1"/>
    </source>
</evidence>
<organism evidence="1 2">
    <name type="scientific">Rhynchophorus ferrugineus</name>
    <name type="common">Red palm weevil</name>
    <name type="synonym">Curculio ferrugineus</name>
    <dbReference type="NCBI Taxonomy" id="354439"/>
    <lineage>
        <taxon>Eukaryota</taxon>
        <taxon>Metazoa</taxon>
        <taxon>Ecdysozoa</taxon>
        <taxon>Arthropoda</taxon>
        <taxon>Hexapoda</taxon>
        <taxon>Insecta</taxon>
        <taxon>Pterygota</taxon>
        <taxon>Neoptera</taxon>
        <taxon>Endopterygota</taxon>
        <taxon>Coleoptera</taxon>
        <taxon>Polyphaga</taxon>
        <taxon>Cucujiformia</taxon>
        <taxon>Curculionidae</taxon>
        <taxon>Dryophthorinae</taxon>
        <taxon>Rhynchophorus</taxon>
    </lineage>
</organism>
<reference evidence="1" key="1">
    <citation type="submission" date="2020-08" db="EMBL/GenBank/DDBJ databases">
        <title>Genome sequencing and assembly of the red palm weevil Rhynchophorus ferrugineus.</title>
        <authorList>
            <person name="Dias G.B."/>
            <person name="Bergman C.M."/>
            <person name="Manee M."/>
        </authorList>
    </citation>
    <scope>NUCLEOTIDE SEQUENCE</scope>
    <source>
        <strain evidence="1">AA-2017</strain>
        <tissue evidence="1">Whole larva</tissue>
    </source>
</reference>
<keyword evidence="2" id="KW-1185">Reference proteome</keyword>
<name>A0A834IG26_RHYFE</name>
<gene>
    <name evidence="1" type="ORF">GWI33_007532</name>
</gene>
<proteinExistence type="predicted"/>
<accession>A0A834IG26</accession>